<comment type="subcellular location">
    <subcellularLocation>
        <location evidence="1">Membrane</location>
    </subcellularLocation>
</comment>
<gene>
    <name evidence="4" type="ORF">SD10_14045</name>
</gene>
<organism evidence="4 5">
    <name type="scientific">Spirosoma radiotolerans</name>
    <dbReference type="NCBI Taxonomy" id="1379870"/>
    <lineage>
        <taxon>Bacteria</taxon>
        <taxon>Pseudomonadati</taxon>
        <taxon>Bacteroidota</taxon>
        <taxon>Cytophagia</taxon>
        <taxon>Cytophagales</taxon>
        <taxon>Cytophagaceae</taxon>
        <taxon>Spirosoma</taxon>
    </lineage>
</organism>
<evidence type="ECO:0000259" key="3">
    <source>
        <dbReference type="Pfam" id="PF01103"/>
    </source>
</evidence>
<evidence type="ECO:0000313" key="4">
    <source>
        <dbReference type="EMBL" id="AKD58528.1"/>
    </source>
</evidence>
<dbReference type="HOGENOM" id="CLU_046092_0_1_10"/>
<sequence length="397" mass="44904">MAYSSATSVAQTDSVQVAGHEQTNVSSRDSLADVWDVYYRYINRKGHRRTEHYKPGLHTTIFPELAYALQTGVAIGLNANLSFTSANPEQNVSTIISTPQYTQYQQVIIPVVVNFWTKENRYNIVTDWRYYDYSADNFGLGDESPGNADDRLTYYYLRFHQSVLRQVAPNLSVGLGYALDYHWHIQDVNNTPQLNNDFGQYTSTDHTTSSGPTFSVQYTNRRNPNNPQSGFFGNVVVRPNLRWLGSDQNWQSVIADFRKYIPLSSTGQHILAFWNMNWLSFGGQAPYLDLPSSGWDTYSNLGRGYVQGRFRGRNLVYLEAEYRTQLLSNGLLGAVVFTNMQTYSNYPDTSHFGRLLPGGGVGLRVKMNKHSNLNLAIDYGFGVGGAQGFFFNFGEVF</sequence>
<protein>
    <recommendedName>
        <fullName evidence="3">Bacterial surface antigen (D15) domain-containing protein</fullName>
    </recommendedName>
</protein>
<dbReference type="GO" id="GO:0019867">
    <property type="term" value="C:outer membrane"/>
    <property type="evidence" value="ECO:0007669"/>
    <property type="project" value="InterPro"/>
</dbReference>
<accession>A0A0E4A1A8</accession>
<dbReference type="PATRIC" id="fig|1379870.5.peg.3055"/>
<dbReference type="Gene3D" id="2.40.160.50">
    <property type="entry name" value="membrane protein fhac: a member of the omp85/tpsb transporter family"/>
    <property type="match status" value="1"/>
</dbReference>
<dbReference type="STRING" id="1379870.SD10_14045"/>
<evidence type="ECO:0000313" key="5">
    <source>
        <dbReference type="Proteomes" id="UP000033054"/>
    </source>
</evidence>
<dbReference type="AlphaFoldDB" id="A0A0E4A1A8"/>
<dbReference type="KEGG" id="srd:SD10_14045"/>
<feature type="domain" description="Bacterial surface antigen (D15)" evidence="3">
    <location>
        <begin position="138"/>
        <end position="397"/>
    </location>
</feature>
<name>A0A0E4A1A8_9BACT</name>
<evidence type="ECO:0000256" key="2">
    <source>
        <dbReference type="ARBA" id="ARBA00023136"/>
    </source>
</evidence>
<dbReference type="InterPro" id="IPR000184">
    <property type="entry name" value="Bac_surfAg_D15"/>
</dbReference>
<reference evidence="4 5" key="1">
    <citation type="journal article" date="2014" name="Curr. Microbiol.">
        <title>Spirosoma radiotolerans sp. nov., a gamma-radiation-resistant bacterium isolated from gamma ray-irradiated soil.</title>
        <authorList>
            <person name="Lee J.J."/>
            <person name="Srinivasan S."/>
            <person name="Lim S."/>
            <person name="Joe M."/>
            <person name="Im S."/>
            <person name="Bae S.I."/>
            <person name="Park K.R."/>
            <person name="Han J.H."/>
            <person name="Park S.H."/>
            <person name="Joo B.M."/>
            <person name="Park S.J."/>
            <person name="Kim M.K."/>
        </authorList>
    </citation>
    <scope>NUCLEOTIDE SEQUENCE [LARGE SCALE GENOMIC DNA]</scope>
    <source>
        <strain evidence="4 5">DG5A</strain>
    </source>
</reference>
<evidence type="ECO:0000256" key="1">
    <source>
        <dbReference type="ARBA" id="ARBA00004370"/>
    </source>
</evidence>
<keyword evidence="2" id="KW-0472">Membrane</keyword>
<dbReference type="Proteomes" id="UP000033054">
    <property type="component" value="Chromosome"/>
</dbReference>
<proteinExistence type="predicted"/>
<dbReference type="Pfam" id="PF01103">
    <property type="entry name" value="Omp85"/>
    <property type="match status" value="1"/>
</dbReference>
<dbReference type="EMBL" id="CP010429">
    <property type="protein sequence ID" value="AKD58528.1"/>
    <property type="molecule type" value="Genomic_DNA"/>
</dbReference>
<keyword evidence="5" id="KW-1185">Reference proteome</keyword>